<keyword evidence="2" id="KW-1185">Reference proteome</keyword>
<evidence type="ECO:0000313" key="1">
    <source>
        <dbReference type="EMBL" id="QIG70540.1"/>
    </source>
</evidence>
<sequence length="206" mass="22685">MTVLDPDKALDGGETTSEVNELDILKTRAKLMGISFSPNLKDPEVLKEKIAAKLADDSGADQKGMVSPELTSEVDKTKPKTVDEIRKEMLAENMKLVRVRITCMDPKKKDLPGEIFAVGNDIMGVVRKFIPYGEVTDNGYHIPYIIYKALIKRKFLDIKVTKNSKGQEQVVQRWVKEFAIDILPPLTTGEIAKLAANQAAAGGVGD</sequence>
<dbReference type="EMBL" id="MN988517">
    <property type="protein sequence ID" value="QIG70540.1"/>
    <property type="molecule type" value="Genomic_DNA"/>
</dbReference>
<name>A0A7S5R9K7_9CAUD</name>
<proteinExistence type="predicted"/>
<accession>A0A7S5R9K7</accession>
<organism evidence="1 2">
    <name type="scientific">Rhizobium phage RHph_N38</name>
    <dbReference type="NCBI Taxonomy" id="2509750"/>
    <lineage>
        <taxon>Viruses</taxon>
        <taxon>Duplodnaviria</taxon>
        <taxon>Heunggongvirae</taxon>
        <taxon>Uroviricota</taxon>
        <taxon>Caudoviricetes</taxon>
        <taxon>Schitoviridae</taxon>
        <taxon>Demetervirinae</taxon>
        <taxon>Cyamitesvirus</taxon>
        <taxon>Cyamitesvirus N38</taxon>
    </lineage>
</organism>
<evidence type="ECO:0000313" key="2">
    <source>
        <dbReference type="Proteomes" id="UP000617684"/>
    </source>
</evidence>
<dbReference type="Proteomes" id="UP000617684">
    <property type="component" value="Segment"/>
</dbReference>
<reference evidence="1" key="1">
    <citation type="submission" date="2020-01" db="EMBL/GenBank/DDBJ databases">
        <title>Patterns of diversity and host range of bacteriophage communities associated with bean-nodulatin bacteria.</title>
        <authorList>
            <person name="Vann Cauwenberghe J."/>
            <person name="Santamaria R.I."/>
            <person name="Bustos P."/>
            <person name="Juarez S."/>
            <person name="Gonzalez V."/>
        </authorList>
    </citation>
    <scope>NUCLEOTIDE SEQUENCE</scope>
</reference>
<protein>
    <submittedName>
        <fullName evidence="1">Uncharacterized protein</fullName>
    </submittedName>
</protein>
<gene>
    <name evidence="1" type="ORF">EVB89_077</name>
</gene>